<dbReference type="Proteomes" id="UP001519287">
    <property type="component" value="Unassembled WGS sequence"/>
</dbReference>
<sequence>MIEPDFSFFQIIIANIQQSVRLTNMSFFCPNNMYDFDANFLGCHDSFHPP</sequence>
<evidence type="ECO:0000313" key="1">
    <source>
        <dbReference type="EMBL" id="MBP1996076.1"/>
    </source>
</evidence>
<name>A0ABS4JA00_9BACL</name>
<protein>
    <submittedName>
        <fullName evidence="1">Uncharacterized protein</fullName>
    </submittedName>
</protein>
<organism evidence="1 2">
    <name type="scientific">Paenibacillus eucommiae</name>
    <dbReference type="NCBI Taxonomy" id="1355755"/>
    <lineage>
        <taxon>Bacteria</taxon>
        <taxon>Bacillati</taxon>
        <taxon>Bacillota</taxon>
        <taxon>Bacilli</taxon>
        <taxon>Bacillales</taxon>
        <taxon>Paenibacillaceae</taxon>
        <taxon>Paenibacillus</taxon>
    </lineage>
</organism>
<keyword evidence="2" id="KW-1185">Reference proteome</keyword>
<comment type="caution">
    <text evidence="1">The sequence shown here is derived from an EMBL/GenBank/DDBJ whole genome shotgun (WGS) entry which is preliminary data.</text>
</comment>
<gene>
    <name evidence="1" type="ORF">J2Z66_007720</name>
</gene>
<dbReference type="EMBL" id="JAGGLB010000043">
    <property type="protein sequence ID" value="MBP1996076.1"/>
    <property type="molecule type" value="Genomic_DNA"/>
</dbReference>
<evidence type="ECO:0000313" key="2">
    <source>
        <dbReference type="Proteomes" id="UP001519287"/>
    </source>
</evidence>
<accession>A0ABS4JA00</accession>
<proteinExistence type="predicted"/>
<reference evidence="1 2" key="1">
    <citation type="submission" date="2021-03" db="EMBL/GenBank/DDBJ databases">
        <title>Genomic Encyclopedia of Type Strains, Phase IV (KMG-IV): sequencing the most valuable type-strain genomes for metagenomic binning, comparative biology and taxonomic classification.</title>
        <authorList>
            <person name="Goeker M."/>
        </authorList>
    </citation>
    <scope>NUCLEOTIDE SEQUENCE [LARGE SCALE GENOMIC DNA]</scope>
    <source>
        <strain evidence="1 2">DSM 26048</strain>
    </source>
</reference>